<keyword evidence="1" id="KW-0328">Glycosyltransferase</keyword>
<dbReference type="PANTHER" id="PTHR30160:SF15">
    <property type="entry name" value="GLYCOSYLTRANSFERASE HI_0523-RELATED"/>
    <property type="match status" value="1"/>
</dbReference>
<dbReference type="RefSeq" id="WP_069312451.1">
    <property type="nucleotide sequence ID" value="NZ_MDTU01000001.1"/>
</dbReference>
<accession>A0ABX3A5E4</accession>
<organism evidence="3 4">
    <name type="scientific">Piscirickettsia litoralis</name>
    <dbReference type="NCBI Taxonomy" id="1891921"/>
    <lineage>
        <taxon>Bacteria</taxon>
        <taxon>Pseudomonadati</taxon>
        <taxon>Pseudomonadota</taxon>
        <taxon>Gammaproteobacteria</taxon>
        <taxon>Thiotrichales</taxon>
        <taxon>Piscirickettsiaceae</taxon>
        <taxon>Piscirickettsia</taxon>
    </lineage>
</organism>
<evidence type="ECO:0000313" key="4">
    <source>
        <dbReference type="Proteomes" id="UP000094329"/>
    </source>
</evidence>
<dbReference type="EMBL" id="MDTU01000001">
    <property type="protein sequence ID" value="ODN42655.1"/>
    <property type="molecule type" value="Genomic_DNA"/>
</dbReference>
<evidence type="ECO:0000256" key="1">
    <source>
        <dbReference type="ARBA" id="ARBA00022676"/>
    </source>
</evidence>
<keyword evidence="4" id="KW-1185">Reference proteome</keyword>
<comment type="caution">
    <text evidence="3">The sequence shown here is derived from an EMBL/GenBank/DDBJ whole genome shotgun (WGS) entry which is preliminary data.</text>
</comment>
<dbReference type="Pfam" id="PF01075">
    <property type="entry name" value="Glyco_transf_9"/>
    <property type="match status" value="1"/>
</dbReference>
<evidence type="ECO:0008006" key="5">
    <source>
        <dbReference type="Google" id="ProtNLM"/>
    </source>
</evidence>
<reference evidence="3 4" key="1">
    <citation type="submission" date="2016-08" db="EMBL/GenBank/DDBJ databases">
        <title>Draft genome sequence of Candidatus Piscirickettsia litoralis, from seawater.</title>
        <authorList>
            <person name="Wan X."/>
            <person name="Lee A.J."/>
            <person name="Hou S."/>
            <person name="Donachie S.P."/>
        </authorList>
    </citation>
    <scope>NUCLEOTIDE SEQUENCE [LARGE SCALE GENOMIC DNA]</scope>
    <source>
        <strain evidence="3 4">Y2</strain>
    </source>
</reference>
<dbReference type="PANTHER" id="PTHR30160">
    <property type="entry name" value="TETRAACYLDISACCHARIDE 4'-KINASE-RELATED"/>
    <property type="match status" value="1"/>
</dbReference>
<proteinExistence type="predicted"/>
<dbReference type="CDD" id="cd03789">
    <property type="entry name" value="GT9_LPS_heptosyltransferase"/>
    <property type="match status" value="1"/>
</dbReference>
<evidence type="ECO:0000313" key="3">
    <source>
        <dbReference type="EMBL" id="ODN42655.1"/>
    </source>
</evidence>
<evidence type="ECO:0000256" key="2">
    <source>
        <dbReference type="ARBA" id="ARBA00022679"/>
    </source>
</evidence>
<dbReference type="Gene3D" id="3.40.50.2000">
    <property type="entry name" value="Glycogen Phosphorylase B"/>
    <property type="match status" value="2"/>
</dbReference>
<name>A0ABX3A5E4_9GAMM</name>
<dbReference type="InterPro" id="IPR051199">
    <property type="entry name" value="LPS_LOS_Heptosyltrfase"/>
</dbReference>
<dbReference type="InterPro" id="IPR002201">
    <property type="entry name" value="Glyco_trans_9"/>
</dbReference>
<sequence>MNIANKRIGIIKQCKIGDAVVALPVAAAIKKSEPSAKVVFIGDSYIQDIVQCSPHVDEFQALNISAEAEYYTNEQMIEQLRQMNLDVVIHTRPHRYIMYWVKKAGIKTRIATSHRLYSFLSCNKLVNSGRSASIKHEAEYDLELLKPLKLQTKDRFRLVDMIQLERPENTVQTNINDLLSKDKFKLVLHIGAESAGGRNWSVQKYIELAEKLSDNFQVILTGSKHEQELCHQFIQNCNRDVLNSCGKLPLNELVCFLAKIDGMLAASTGPLHIAAALGKYCLGLYPATKIHAPTRWGPIGELAVALAPKRECAGCNDKSRKCTCVDSIPSHLVSDIIESWQNGNDHNNQCEPNNIPEHIKLWSAKNSVI</sequence>
<gene>
    <name evidence="3" type="ORF">BGC07_06625</name>
</gene>
<keyword evidence="2" id="KW-0808">Transferase</keyword>
<protein>
    <recommendedName>
        <fullName evidence="5">Glycosyl transferase family 9</fullName>
    </recommendedName>
</protein>
<dbReference type="SUPFAM" id="SSF53756">
    <property type="entry name" value="UDP-Glycosyltransferase/glycogen phosphorylase"/>
    <property type="match status" value="1"/>
</dbReference>
<dbReference type="Proteomes" id="UP000094329">
    <property type="component" value="Unassembled WGS sequence"/>
</dbReference>